<proteinExistence type="predicted"/>
<name>C6HUT7_9BACT</name>
<keyword evidence="2" id="KW-1185">Reference proteome</keyword>
<organism evidence="1 2">
    <name type="scientific">Leptospirillum ferrodiazotrophum</name>
    <dbReference type="NCBI Taxonomy" id="412449"/>
    <lineage>
        <taxon>Bacteria</taxon>
        <taxon>Pseudomonadati</taxon>
        <taxon>Nitrospirota</taxon>
        <taxon>Nitrospiria</taxon>
        <taxon>Nitrospirales</taxon>
        <taxon>Nitrospiraceae</taxon>
        <taxon>Leptospirillum</taxon>
    </lineage>
</organism>
<protein>
    <recommendedName>
        <fullName evidence="3">DUF3800 domain-containing protein</fullName>
    </recommendedName>
</protein>
<dbReference type="AlphaFoldDB" id="C6HUT7"/>
<sequence>MQILFVDESGTPPQNNQKAHETPFFVLGSIVIPEDIWEKCANQLATIKKNYSVAGEIKWRYFAPNPGGKPNSLSHLNAEEKELLRTDLYKLISSYRSMRLICIVTNTVEAFKLDYINSSEDIYWYSYKQLTERFQYYLQDMGREVGQKLNGIVVLDNRGPEDDKKIRELHHKLLTKPTQKTAFYQNLLEGLFIAPSHLSVGIQLADMVAGAVFRSFMTKDDRFINQIEGSFRRSRKGTIVGYGLVKFPKGNW</sequence>
<evidence type="ECO:0000313" key="1">
    <source>
        <dbReference type="EMBL" id="EES53548.1"/>
    </source>
</evidence>
<dbReference type="Proteomes" id="UP000009374">
    <property type="component" value="Unassembled WGS sequence"/>
</dbReference>
<accession>C6HUT7</accession>
<evidence type="ECO:0008006" key="3">
    <source>
        <dbReference type="Google" id="ProtNLM"/>
    </source>
</evidence>
<dbReference type="Pfam" id="PF12686">
    <property type="entry name" value="DUF3800"/>
    <property type="match status" value="1"/>
</dbReference>
<reference evidence="1 2" key="1">
    <citation type="journal article" date="2009" name="Appl. Environ. Microbiol.">
        <title>Community genomic and proteomic analyses of chemoautotrophic iron-oxidizing "Leptospirillum rubarum" (Group II) and "Leptospirillum ferrodiazotrophum" (Group III) bacteria in acid mine drainage biofilms.</title>
        <authorList>
            <person name="Goltsman D.S."/>
            <person name="Denef V.J."/>
            <person name="Singer S.W."/>
            <person name="VerBerkmoes N.C."/>
            <person name="Lefsrud M."/>
            <person name="Mueller R.S."/>
            <person name="Dick G.J."/>
            <person name="Sun C.L."/>
            <person name="Wheeler K.E."/>
            <person name="Zemla A."/>
            <person name="Baker B.J."/>
            <person name="Hauser L."/>
            <person name="Land M."/>
            <person name="Shah M.B."/>
            <person name="Thelen M.P."/>
            <person name="Hettich R.L."/>
            <person name="Banfield J.F."/>
        </authorList>
    </citation>
    <scope>NUCLEOTIDE SEQUENCE [LARGE SCALE GENOMIC DNA]</scope>
</reference>
<gene>
    <name evidence="1" type="ORF">UBAL3_74420003</name>
</gene>
<dbReference type="EMBL" id="GG693859">
    <property type="protein sequence ID" value="EES53548.1"/>
    <property type="molecule type" value="Genomic_DNA"/>
</dbReference>
<dbReference type="InterPro" id="IPR024524">
    <property type="entry name" value="DUF3800"/>
</dbReference>
<evidence type="ECO:0000313" key="2">
    <source>
        <dbReference type="Proteomes" id="UP000009374"/>
    </source>
</evidence>